<dbReference type="InterPro" id="IPR011009">
    <property type="entry name" value="Kinase-like_dom_sf"/>
</dbReference>
<dbReference type="Proteomes" id="UP000777438">
    <property type="component" value="Unassembled WGS sequence"/>
</dbReference>
<comment type="caution">
    <text evidence="2">The sequence shown here is derived from an EMBL/GenBank/DDBJ whole genome shotgun (WGS) entry which is preliminary data.</text>
</comment>
<feature type="domain" description="CHK kinase-like" evidence="1">
    <location>
        <begin position="130"/>
        <end position="307"/>
    </location>
</feature>
<dbReference type="InterPro" id="IPR004119">
    <property type="entry name" value="EcKL"/>
</dbReference>
<protein>
    <submittedName>
        <fullName evidence="2">Kinase-like domain-containing protein</fullName>
    </submittedName>
</protein>
<evidence type="ECO:0000259" key="1">
    <source>
        <dbReference type="SMART" id="SM00587"/>
    </source>
</evidence>
<dbReference type="EMBL" id="JAGPYM010000052">
    <property type="protein sequence ID" value="KAH6871625.1"/>
    <property type="molecule type" value="Genomic_DNA"/>
</dbReference>
<dbReference type="Gene3D" id="3.90.1200.10">
    <property type="match status" value="1"/>
</dbReference>
<sequence>MAASAAAIPHKVRGVINSSEPLPISKEELTAAWFTNTLGKPVKEATIVEFIRGTASKILAELTFEDCVDGPARVCVKGGFDPALLASLPFMFALYRREAQFYYDIGPKINIPLPPTMYCGTDTVNGQGIVVMADLKARGYTFGNPLETWPVHRVQAGVEQLASLHASTWGSTVEDFPWASETGSIRDAILDLMVPEQWDSRFSGDARPPVPDYLVDRERMIAAVKTLWKSRDSKLNCLNHGDAHIANTFISPTGEPGFLDWQVIHVGSAMHDVPYFIIGSLSVEDRRKHEEELLQHYLDALHRAGAPKFRKEEIWDEYRKHAFHGFVWSLAGPMMQPREFVDAMTERYCTAIVDHQSLELVEGLEKYRSLCT</sequence>
<dbReference type="Pfam" id="PF02958">
    <property type="entry name" value="EcKL"/>
    <property type="match status" value="1"/>
</dbReference>
<accession>A0A9P8VQ79</accession>
<name>A0A9P8VQ79_9HYPO</name>
<evidence type="ECO:0000313" key="3">
    <source>
        <dbReference type="Proteomes" id="UP000777438"/>
    </source>
</evidence>
<keyword evidence="2" id="KW-0418">Kinase</keyword>
<dbReference type="InterPro" id="IPR015897">
    <property type="entry name" value="CHK_kinase-like"/>
</dbReference>
<dbReference type="GO" id="GO:0016301">
    <property type="term" value="F:kinase activity"/>
    <property type="evidence" value="ECO:0007669"/>
    <property type="project" value="UniProtKB-KW"/>
</dbReference>
<dbReference type="PANTHER" id="PTHR11012">
    <property type="entry name" value="PROTEIN KINASE-LIKE DOMAIN-CONTAINING"/>
    <property type="match status" value="1"/>
</dbReference>
<reference evidence="2 3" key="1">
    <citation type="journal article" date="2021" name="Nat. Commun.">
        <title>Genetic determinants of endophytism in the Arabidopsis root mycobiome.</title>
        <authorList>
            <person name="Mesny F."/>
            <person name="Miyauchi S."/>
            <person name="Thiergart T."/>
            <person name="Pickel B."/>
            <person name="Atanasova L."/>
            <person name="Karlsson M."/>
            <person name="Huettel B."/>
            <person name="Barry K.W."/>
            <person name="Haridas S."/>
            <person name="Chen C."/>
            <person name="Bauer D."/>
            <person name="Andreopoulos W."/>
            <person name="Pangilinan J."/>
            <person name="LaButti K."/>
            <person name="Riley R."/>
            <person name="Lipzen A."/>
            <person name="Clum A."/>
            <person name="Drula E."/>
            <person name="Henrissat B."/>
            <person name="Kohler A."/>
            <person name="Grigoriev I.V."/>
            <person name="Martin F.M."/>
            <person name="Hacquard S."/>
        </authorList>
    </citation>
    <scope>NUCLEOTIDE SEQUENCE [LARGE SCALE GENOMIC DNA]</scope>
    <source>
        <strain evidence="2 3">MPI-CAGE-CH-0241</strain>
    </source>
</reference>
<organism evidence="2 3">
    <name type="scientific">Thelonectria olida</name>
    <dbReference type="NCBI Taxonomy" id="1576542"/>
    <lineage>
        <taxon>Eukaryota</taxon>
        <taxon>Fungi</taxon>
        <taxon>Dikarya</taxon>
        <taxon>Ascomycota</taxon>
        <taxon>Pezizomycotina</taxon>
        <taxon>Sordariomycetes</taxon>
        <taxon>Hypocreomycetidae</taxon>
        <taxon>Hypocreales</taxon>
        <taxon>Nectriaceae</taxon>
        <taxon>Thelonectria</taxon>
    </lineage>
</organism>
<dbReference type="OrthoDB" id="191037at2759"/>
<dbReference type="SMART" id="SM00587">
    <property type="entry name" value="CHK"/>
    <property type="match status" value="1"/>
</dbReference>
<dbReference type="AlphaFoldDB" id="A0A9P8VQ79"/>
<gene>
    <name evidence="2" type="ORF">B0T10DRAFT_522885</name>
</gene>
<evidence type="ECO:0000313" key="2">
    <source>
        <dbReference type="EMBL" id="KAH6871625.1"/>
    </source>
</evidence>
<keyword evidence="3" id="KW-1185">Reference proteome</keyword>
<keyword evidence="2" id="KW-0808">Transferase</keyword>
<dbReference type="SUPFAM" id="SSF56112">
    <property type="entry name" value="Protein kinase-like (PK-like)"/>
    <property type="match status" value="1"/>
</dbReference>
<proteinExistence type="predicted"/>
<dbReference type="PANTHER" id="PTHR11012:SF30">
    <property type="entry name" value="PROTEIN KINASE-LIKE DOMAIN-CONTAINING"/>
    <property type="match status" value="1"/>
</dbReference>